<dbReference type="Pfam" id="PF02515">
    <property type="entry name" value="CoA_transf_3"/>
    <property type="match status" value="1"/>
</dbReference>
<dbReference type="InterPro" id="IPR023606">
    <property type="entry name" value="CoA-Trfase_III_dom_1_sf"/>
</dbReference>
<dbReference type="InterPro" id="IPR050483">
    <property type="entry name" value="CoA-transferase_III_domain"/>
</dbReference>
<gene>
    <name evidence="2" type="ORF">G3I67_04765</name>
</gene>
<dbReference type="GO" id="GO:0008410">
    <property type="term" value="F:CoA-transferase activity"/>
    <property type="evidence" value="ECO:0007669"/>
    <property type="project" value="TreeGrafter"/>
</dbReference>
<dbReference type="SUPFAM" id="SSF89796">
    <property type="entry name" value="CoA-transferase family III (CaiB/BaiF)"/>
    <property type="match status" value="1"/>
</dbReference>
<evidence type="ECO:0000256" key="1">
    <source>
        <dbReference type="ARBA" id="ARBA00022679"/>
    </source>
</evidence>
<comment type="caution">
    <text evidence="2">The sequence shown here is derived from an EMBL/GenBank/DDBJ whole genome shotgun (WGS) entry which is preliminary data.</text>
</comment>
<dbReference type="PANTHER" id="PTHR48207:SF3">
    <property type="entry name" value="SUCCINATE--HYDROXYMETHYLGLUTARATE COA-TRANSFERASE"/>
    <property type="match status" value="1"/>
</dbReference>
<name>A0A6B2QZE7_9BURK</name>
<dbReference type="AlphaFoldDB" id="A0A6B2QZE7"/>
<dbReference type="InterPro" id="IPR003673">
    <property type="entry name" value="CoA-Trfase_fam_III"/>
</dbReference>
<evidence type="ECO:0000313" key="2">
    <source>
        <dbReference type="EMBL" id="NDY82539.1"/>
    </source>
</evidence>
<dbReference type="PANTHER" id="PTHR48207">
    <property type="entry name" value="SUCCINATE--HYDROXYMETHYLGLUTARATE COA-TRANSFERASE"/>
    <property type="match status" value="1"/>
</dbReference>
<proteinExistence type="predicted"/>
<dbReference type="EMBL" id="JAAGRN010000002">
    <property type="protein sequence ID" value="NDY82539.1"/>
    <property type="molecule type" value="Genomic_DNA"/>
</dbReference>
<dbReference type="RefSeq" id="WP_163652030.1">
    <property type="nucleotide sequence ID" value="NZ_JAAGRN010000002.1"/>
</dbReference>
<sequence>MKSILHGIKVLDLTRIIAGPLSTQTLADMGATVYKIEKPGEGDDSRRMGPFMRDGGVTAEINPVASQESATFMAYNRGKHSVTVDIATEEGATLIRQLAMHCDIVIENYKAGGLKKYGLDYDSLCKVKPDLIYCSITGFGQTGPYAARPAYDFILQGMAGPMSTCGQPDGVSGATPMRTSIPMTDITTGLYATIAMLGALYHRRETGEGQYIDTSLLDAAVSFNGHLAVGYLMTGKSPTRAGNTNPIAAPADVYPCKDGYLIIAAGNNSQFKSLCQAIGVPQLADDPSFATNSMRIANRGLMQDILLPNILKFTKAELLQKFEAAGVPSGPINNMEEVFADPQTKHRNIQIEVPHSSGVDVKLVRNPLLFSRTPIQHKAPPILGEHTDCVMMEELGLTREQIEGLRARNIV</sequence>
<organism evidence="2">
    <name type="scientific">Sheuella amnicola</name>
    <dbReference type="NCBI Taxonomy" id="2707330"/>
    <lineage>
        <taxon>Bacteria</taxon>
        <taxon>Pseudomonadati</taxon>
        <taxon>Pseudomonadota</taxon>
        <taxon>Betaproteobacteria</taxon>
        <taxon>Burkholderiales</taxon>
        <taxon>Alcaligenaceae</taxon>
        <taxon>Sheuella</taxon>
    </lineage>
</organism>
<dbReference type="InterPro" id="IPR044855">
    <property type="entry name" value="CoA-Trfase_III_dom3_sf"/>
</dbReference>
<reference evidence="2" key="1">
    <citation type="submission" date="2020-02" db="EMBL/GenBank/DDBJ databases">
        <authorList>
            <person name="Chen W.-M."/>
        </authorList>
    </citation>
    <scope>NUCLEOTIDE SEQUENCE</scope>
    <source>
        <strain evidence="2">NBD-18</strain>
    </source>
</reference>
<protein>
    <submittedName>
        <fullName evidence="2">CoA transferase</fullName>
    </submittedName>
</protein>
<accession>A0A6B2QZE7</accession>
<dbReference type="Gene3D" id="3.30.1540.10">
    <property type="entry name" value="formyl-coa transferase, domain 3"/>
    <property type="match status" value="1"/>
</dbReference>
<dbReference type="Gene3D" id="3.40.50.10540">
    <property type="entry name" value="Crotonobetainyl-coa:carnitine coa-transferase, domain 1"/>
    <property type="match status" value="1"/>
</dbReference>
<keyword evidence="1 2" id="KW-0808">Transferase</keyword>